<feature type="transmembrane region" description="Helical" evidence="2">
    <location>
        <begin position="54"/>
        <end position="72"/>
    </location>
</feature>
<evidence type="ECO:0008006" key="5">
    <source>
        <dbReference type="Google" id="ProtNLM"/>
    </source>
</evidence>
<keyword evidence="2" id="KW-0812">Transmembrane</keyword>
<feature type="transmembrane region" description="Helical" evidence="2">
    <location>
        <begin position="170"/>
        <end position="188"/>
    </location>
</feature>
<feature type="region of interest" description="Disordered" evidence="1">
    <location>
        <begin position="1"/>
        <end position="26"/>
    </location>
</feature>
<evidence type="ECO:0000256" key="2">
    <source>
        <dbReference type="SAM" id="Phobius"/>
    </source>
</evidence>
<feature type="transmembrane region" description="Helical" evidence="2">
    <location>
        <begin position="401"/>
        <end position="420"/>
    </location>
</feature>
<dbReference type="RefSeq" id="WP_044011632.1">
    <property type="nucleotide sequence ID" value="NZ_CCVW01000003.1"/>
</dbReference>
<proteinExistence type="predicted"/>
<keyword evidence="2" id="KW-1133">Transmembrane helix</keyword>
<keyword evidence="2" id="KW-0472">Membrane</keyword>
<organism evidence="3 4">
    <name type="scientific">Legionella massiliensis</name>
    <dbReference type="NCBI Taxonomy" id="1034943"/>
    <lineage>
        <taxon>Bacteria</taxon>
        <taxon>Pseudomonadati</taxon>
        <taxon>Pseudomonadota</taxon>
        <taxon>Gammaproteobacteria</taxon>
        <taxon>Legionellales</taxon>
        <taxon>Legionellaceae</taxon>
        <taxon>Legionella</taxon>
    </lineage>
</organism>
<accession>A0A078KZT0</accession>
<dbReference type="EMBL" id="CCSB01000003">
    <property type="protein sequence ID" value="CDZ78492.1"/>
    <property type="molecule type" value="Genomic_DNA"/>
</dbReference>
<feature type="transmembrane region" description="Helical" evidence="2">
    <location>
        <begin position="270"/>
        <end position="289"/>
    </location>
</feature>
<feature type="transmembrane region" description="Helical" evidence="2">
    <location>
        <begin position="194"/>
        <end position="211"/>
    </location>
</feature>
<feature type="transmembrane region" description="Helical" evidence="2">
    <location>
        <begin position="371"/>
        <end position="389"/>
    </location>
</feature>
<keyword evidence="4" id="KW-1185">Reference proteome</keyword>
<feature type="compositionally biased region" description="Polar residues" evidence="1">
    <location>
        <begin position="1"/>
        <end position="12"/>
    </location>
</feature>
<name>A0A078KZT0_9GAMM</name>
<dbReference type="eggNOG" id="ENOG502ZC21">
    <property type="taxonomic scope" value="Bacteria"/>
</dbReference>
<dbReference type="OrthoDB" id="110984at2"/>
<evidence type="ECO:0000313" key="3">
    <source>
        <dbReference type="EMBL" id="CDZ78492.1"/>
    </source>
</evidence>
<evidence type="ECO:0000256" key="1">
    <source>
        <dbReference type="SAM" id="MobiDB-lite"/>
    </source>
</evidence>
<protein>
    <recommendedName>
        <fullName evidence="5">Glycosyltransferase RgtA/B/C/D-like domain-containing protein</fullName>
    </recommendedName>
</protein>
<reference evidence="3 4" key="1">
    <citation type="submission" date="2014-06" db="EMBL/GenBank/DDBJ databases">
        <authorList>
            <person name="Urmite Genomes Urmite Genomes"/>
        </authorList>
    </citation>
    <scope>NUCLEOTIDE SEQUENCE [LARGE SCALE GENOMIC DNA]</scope>
</reference>
<feature type="transmembrane region" description="Helical" evidence="2">
    <location>
        <begin position="455"/>
        <end position="473"/>
    </location>
</feature>
<sequence>MCNPIKDSNSRGLTAGSGVDKAASTPRSSRWDSQRIRGFLYLFSSKLNQLTSNLVLCFLIPFLMVLIGRFVIFSDIPTPQPLIEDEFSYLLAGDTFASFRMTNPMHAFWEHFESIHLIVKPSYMSKYPPMQGLILALGQLVFGSPWVAVVISMAIFCGLLPWVFRAWTTVNWAMLGALLATYKIGIVSYWTDSYWGGGAAAIGGALVLGSVKRLVEKSTSGMLAIFSLGSCILANSRPFEGLVFLLGCAGYVLAQWHGRYKEKLPLLAKNMRVSLLVIIIPTLLLMGLYNDRVTGNLTELPYTEYDKQYSIWTPFVWQQVPDNEPIYRHDFIRRAAVEWDGGIKQASRHYPMTVFLNDFIRNFQFYFGDSFYFILLFLVLFLIGDGTNLMRSIFFKQPNRAAMGILLFYCLISCLILDVVPHYTAPAAALIYLAMTMALRTMSEYSYKKTEVGKIFCLTLSLFFIVSTASLMSSNENRFLFPKKHFLEKRNRVLSLLNSQPGQLLVFVHQGKLNDPNDIWVYNQANIDASKIVWANDMTPEKNQGLIDYYGNKRTVWHLNDDAKLTLAPYGNAKAKTLISMANAP</sequence>
<gene>
    <name evidence="3" type="ORF">BN59_02802</name>
</gene>
<dbReference type="STRING" id="1034943.BN59_02802"/>
<dbReference type="AlphaFoldDB" id="A0A078KZT0"/>
<dbReference type="Proteomes" id="UP000044071">
    <property type="component" value="Unassembled WGS sequence"/>
</dbReference>
<evidence type="ECO:0000313" key="4">
    <source>
        <dbReference type="Proteomes" id="UP000044071"/>
    </source>
</evidence>
<feature type="transmembrane region" description="Helical" evidence="2">
    <location>
        <begin position="133"/>
        <end position="163"/>
    </location>
</feature>